<feature type="compositionally biased region" description="Low complexity" evidence="1">
    <location>
        <begin position="69"/>
        <end position="83"/>
    </location>
</feature>
<dbReference type="EMBL" id="KZ824431">
    <property type="protein sequence ID" value="RAL02499.1"/>
    <property type="molecule type" value="Genomic_DNA"/>
</dbReference>
<proteinExistence type="predicted"/>
<dbReference type="RefSeq" id="XP_025576826.1">
    <property type="nucleotide sequence ID" value="XM_025716764.1"/>
</dbReference>
<dbReference type="AlphaFoldDB" id="A0A395H4U2"/>
<evidence type="ECO:0008006" key="4">
    <source>
        <dbReference type="Google" id="ProtNLM"/>
    </source>
</evidence>
<feature type="region of interest" description="Disordered" evidence="1">
    <location>
        <begin position="43"/>
        <end position="106"/>
    </location>
</feature>
<name>A0A395H4U2_9EURO</name>
<dbReference type="OrthoDB" id="4491084at2759"/>
<dbReference type="STRING" id="1448316.A0A395H4U2"/>
<feature type="compositionally biased region" description="Acidic residues" evidence="1">
    <location>
        <begin position="84"/>
        <end position="95"/>
    </location>
</feature>
<evidence type="ECO:0000313" key="3">
    <source>
        <dbReference type="Proteomes" id="UP000249402"/>
    </source>
</evidence>
<gene>
    <name evidence="2" type="ORF">BO80DRAFT_379015</name>
</gene>
<dbReference type="Proteomes" id="UP000249402">
    <property type="component" value="Unassembled WGS sequence"/>
</dbReference>
<organism evidence="2 3">
    <name type="scientific">Aspergillus ibericus CBS 121593</name>
    <dbReference type="NCBI Taxonomy" id="1448316"/>
    <lineage>
        <taxon>Eukaryota</taxon>
        <taxon>Fungi</taxon>
        <taxon>Dikarya</taxon>
        <taxon>Ascomycota</taxon>
        <taxon>Pezizomycotina</taxon>
        <taxon>Eurotiomycetes</taxon>
        <taxon>Eurotiomycetidae</taxon>
        <taxon>Eurotiales</taxon>
        <taxon>Aspergillaceae</taxon>
        <taxon>Aspergillus</taxon>
        <taxon>Aspergillus subgen. Circumdati</taxon>
    </lineage>
</organism>
<evidence type="ECO:0000313" key="2">
    <source>
        <dbReference type="EMBL" id="RAL02499.1"/>
    </source>
</evidence>
<dbReference type="VEuPathDB" id="FungiDB:BO80DRAFT_379015"/>
<sequence length="386" mass="42428">MTPPTHIIDPDGEVIIILRNANAPFAQPDEDIIAGVASDPLKASDSVQSLAAEAGRPGAEGISSTATHAPSPIEESSSASTEEPPAEEQPVEEQAETGSSPESPDEDCIRIQVSAKHLIFASSVFKKTLTGGWKESVTYLQKGSVEITAEGWDLVALLILLRAIHGQYYSVPRKLTLERLAKVAVLIDYYKCKETMYPLTDIWLKALEEPIPTTCSRDLILWLWVSWFFQLPAQFKKSTSTAMSCSTGWISSLGLPISYSVLKSMNDRRQEAINNLVVLVHETREALLSGSQGCGFECSSMMYGALSKQMHSSNLLSPRPAAPFPNLIYKDLVQQLLAFKSPRWYGYDSSSYYDSYSHQCSASSFKSIFRNLDSTVHGLDLESSTV</sequence>
<keyword evidence="3" id="KW-1185">Reference proteome</keyword>
<accession>A0A395H4U2</accession>
<reference evidence="2 3" key="1">
    <citation type="submission" date="2018-02" db="EMBL/GenBank/DDBJ databases">
        <title>The genomes of Aspergillus section Nigri reveals drivers in fungal speciation.</title>
        <authorList>
            <consortium name="DOE Joint Genome Institute"/>
            <person name="Vesth T.C."/>
            <person name="Nybo J."/>
            <person name="Theobald S."/>
            <person name="Brandl J."/>
            <person name="Frisvad J.C."/>
            <person name="Nielsen K.F."/>
            <person name="Lyhne E.K."/>
            <person name="Kogle M.E."/>
            <person name="Kuo A."/>
            <person name="Riley R."/>
            <person name="Clum A."/>
            <person name="Nolan M."/>
            <person name="Lipzen A."/>
            <person name="Salamov A."/>
            <person name="Henrissat B."/>
            <person name="Wiebenga A."/>
            <person name="De vries R.P."/>
            <person name="Grigoriev I.V."/>
            <person name="Mortensen U.H."/>
            <person name="Andersen M.R."/>
            <person name="Baker S.E."/>
        </authorList>
    </citation>
    <scope>NUCLEOTIDE SEQUENCE [LARGE SCALE GENOMIC DNA]</scope>
    <source>
        <strain evidence="2 3">CBS 121593</strain>
    </source>
</reference>
<evidence type="ECO:0000256" key="1">
    <source>
        <dbReference type="SAM" id="MobiDB-lite"/>
    </source>
</evidence>
<dbReference type="GeneID" id="37221629"/>
<protein>
    <recommendedName>
        <fullName evidence="4">BTB domain-containing protein</fullName>
    </recommendedName>
</protein>